<gene>
    <name evidence="2" type="ORF">Vretifemale_19439</name>
</gene>
<keyword evidence="3" id="KW-1185">Reference proteome</keyword>
<evidence type="ECO:0000256" key="1">
    <source>
        <dbReference type="SAM" id="MobiDB-lite"/>
    </source>
</evidence>
<evidence type="ECO:0000313" key="3">
    <source>
        <dbReference type="Proteomes" id="UP000747110"/>
    </source>
</evidence>
<dbReference type="Proteomes" id="UP000747110">
    <property type="component" value="Unassembled WGS sequence"/>
</dbReference>
<evidence type="ECO:0000313" key="2">
    <source>
        <dbReference type="EMBL" id="GIL91858.1"/>
    </source>
</evidence>
<feature type="compositionally biased region" description="Low complexity" evidence="1">
    <location>
        <begin position="1"/>
        <end position="16"/>
    </location>
</feature>
<dbReference type="AlphaFoldDB" id="A0A8J4D1J3"/>
<dbReference type="EMBL" id="BNCP01000070">
    <property type="protein sequence ID" value="GIL91858.1"/>
    <property type="molecule type" value="Genomic_DNA"/>
</dbReference>
<name>A0A8J4D1J3_9CHLO</name>
<comment type="caution">
    <text evidence="2">The sequence shown here is derived from an EMBL/GenBank/DDBJ whole genome shotgun (WGS) entry which is preliminary data.</text>
</comment>
<sequence length="189" mass="19361">LGTAAAAATPASGSAACRSRNPQIAASPTRPRGSEQIGLTAAETGSNSSTGDGGGGVSGSRRQLLPALAPPGFTARPLTLPVKSPSPSSPSWLPRTVMATTDIQLACVLTSPAVVGSSPGGSPPPPFLLACMLQVIDSRMKQARHGSQIPYVLLQRQDLLLDISNLLLGFRNLRLDVVDIGVPSLHALQ</sequence>
<feature type="region of interest" description="Disordered" evidence="1">
    <location>
        <begin position="1"/>
        <end position="64"/>
    </location>
</feature>
<proteinExistence type="predicted"/>
<accession>A0A8J4D1J3</accession>
<reference evidence="2" key="1">
    <citation type="journal article" date="2021" name="Proc. Natl. Acad. Sci. U.S.A.">
        <title>Three genomes in the algal genus Volvox reveal the fate of a haploid sex-determining region after a transition to homothallism.</title>
        <authorList>
            <person name="Yamamoto K."/>
            <person name="Hamaji T."/>
            <person name="Kawai-Toyooka H."/>
            <person name="Matsuzaki R."/>
            <person name="Takahashi F."/>
            <person name="Nishimura Y."/>
            <person name="Kawachi M."/>
            <person name="Noguchi H."/>
            <person name="Minakuchi Y."/>
            <person name="Umen J.G."/>
            <person name="Toyoda A."/>
            <person name="Nozaki H."/>
        </authorList>
    </citation>
    <scope>NUCLEOTIDE SEQUENCE</scope>
    <source>
        <strain evidence="2">NIES-3786</strain>
    </source>
</reference>
<protein>
    <submittedName>
        <fullName evidence="2">Uncharacterized protein</fullName>
    </submittedName>
</protein>
<feature type="non-terminal residue" evidence="2">
    <location>
        <position position="189"/>
    </location>
</feature>
<organism evidence="2 3">
    <name type="scientific">Volvox reticuliferus</name>
    <dbReference type="NCBI Taxonomy" id="1737510"/>
    <lineage>
        <taxon>Eukaryota</taxon>
        <taxon>Viridiplantae</taxon>
        <taxon>Chlorophyta</taxon>
        <taxon>core chlorophytes</taxon>
        <taxon>Chlorophyceae</taxon>
        <taxon>CS clade</taxon>
        <taxon>Chlamydomonadales</taxon>
        <taxon>Volvocaceae</taxon>
        <taxon>Volvox</taxon>
    </lineage>
</organism>
<dbReference type="OrthoDB" id="561799at2759"/>